<keyword evidence="3" id="KW-1185">Reference proteome</keyword>
<dbReference type="RefSeq" id="WP_256117512.1">
    <property type="nucleotide sequence ID" value="NZ_WHSB02000004.1"/>
</dbReference>
<protein>
    <submittedName>
        <fullName evidence="2">Uncharacterized protein</fullName>
    </submittedName>
</protein>
<keyword evidence="1" id="KW-0812">Transmembrane</keyword>
<comment type="caution">
    <text evidence="2">The sequence shown here is derived from an EMBL/GenBank/DDBJ whole genome shotgun (WGS) entry which is preliminary data.</text>
</comment>
<reference evidence="2" key="1">
    <citation type="submission" date="2021-07" db="EMBL/GenBank/DDBJ databases">
        <title>Shinella sp. nov., a novel member of the genus Shinella from water.</title>
        <authorList>
            <person name="Deng Y."/>
        </authorList>
    </citation>
    <scope>NUCLEOTIDE SEQUENCE</scope>
    <source>
        <strain evidence="2">CPCC 100929</strain>
    </source>
</reference>
<organism evidence="2 3">
    <name type="scientific">Shinella lacus</name>
    <dbReference type="NCBI Taxonomy" id="2654216"/>
    <lineage>
        <taxon>Bacteria</taxon>
        <taxon>Pseudomonadati</taxon>
        <taxon>Pseudomonadota</taxon>
        <taxon>Alphaproteobacteria</taxon>
        <taxon>Hyphomicrobiales</taxon>
        <taxon>Rhizobiaceae</taxon>
        <taxon>Shinella</taxon>
    </lineage>
</organism>
<proteinExistence type="predicted"/>
<gene>
    <name evidence="2" type="ORF">GB927_013430</name>
</gene>
<dbReference type="EMBL" id="WHSB02000004">
    <property type="protein sequence ID" value="MCQ4631049.1"/>
    <property type="molecule type" value="Genomic_DNA"/>
</dbReference>
<evidence type="ECO:0000256" key="1">
    <source>
        <dbReference type="SAM" id="Phobius"/>
    </source>
</evidence>
<feature type="transmembrane region" description="Helical" evidence="1">
    <location>
        <begin position="12"/>
        <end position="34"/>
    </location>
</feature>
<sequence length="127" mass="14394">MFEEASTWHYAVAFVLFLILGAVGHVCRAVFNVLPDRLSDKPMLDLMISDGYNMDDHILGTEYDDAGYYRLDSWRNFRNSTLGCGFAGIAVMLCSEGASGVIAHGIETGFAWLWDLFLYRLQTLRWL</sequence>
<name>A0ABT1R780_9HYPH</name>
<accession>A0ABT1R780</accession>
<dbReference type="Proteomes" id="UP000996601">
    <property type="component" value="Unassembled WGS sequence"/>
</dbReference>
<keyword evidence="1" id="KW-1133">Transmembrane helix</keyword>
<evidence type="ECO:0000313" key="2">
    <source>
        <dbReference type="EMBL" id="MCQ4631049.1"/>
    </source>
</evidence>
<evidence type="ECO:0000313" key="3">
    <source>
        <dbReference type="Proteomes" id="UP000996601"/>
    </source>
</evidence>
<keyword evidence="1" id="KW-0472">Membrane</keyword>